<feature type="domain" description="NACHT" evidence="3">
    <location>
        <begin position="43"/>
        <end position="193"/>
    </location>
</feature>
<dbReference type="InterPro" id="IPR056884">
    <property type="entry name" value="NPHP3-like_N"/>
</dbReference>
<dbReference type="EMBL" id="MU151352">
    <property type="protein sequence ID" value="KAF9444723.1"/>
    <property type="molecule type" value="Genomic_DNA"/>
</dbReference>
<evidence type="ECO:0000256" key="2">
    <source>
        <dbReference type="SAM" id="MobiDB-lite"/>
    </source>
</evidence>
<evidence type="ECO:0000313" key="5">
    <source>
        <dbReference type="Proteomes" id="UP000807342"/>
    </source>
</evidence>
<keyword evidence="1" id="KW-0677">Repeat</keyword>
<dbReference type="Pfam" id="PF24883">
    <property type="entry name" value="NPHP3_N"/>
    <property type="match status" value="1"/>
</dbReference>
<dbReference type="InterPro" id="IPR007111">
    <property type="entry name" value="NACHT_NTPase"/>
</dbReference>
<evidence type="ECO:0000259" key="3">
    <source>
        <dbReference type="PROSITE" id="PS50837"/>
    </source>
</evidence>
<dbReference type="InterPro" id="IPR027417">
    <property type="entry name" value="P-loop_NTPase"/>
</dbReference>
<organism evidence="4 5">
    <name type="scientific">Macrolepiota fuliginosa MF-IS2</name>
    <dbReference type="NCBI Taxonomy" id="1400762"/>
    <lineage>
        <taxon>Eukaryota</taxon>
        <taxon>Fungi</taxon>
        <taxon>Dikarya</taxon>
        <taxon>Basidiomycota</taxon>
        <taxon>Agaricomycotina</taxon>
        <taxon>Agaricomycetes</taxon>
        <taxon>Agaricomycetidae</taxon>
        <taxon>Agaricales</taxon>
        <taxon>Agaricineae</taxon>
        <taxon>Agaricaceae</taxon>
        <taxon>Macrolepiota</taxon>
    </lineage>
</organism>
<feature type="region of interest" description="Disordered" evidence="2">
    <location>
        <begin position="1"/>
        <end position="23"/>
    </location>
</feature>
<sequence length="385" mass="43542">MLPHVIPGAEFNSAARDPPPKCHPDTRTQIRADLQNHINDSARLIWIHGPAGVGKSAIMQTLAETVSTCATLFFSRSSDPPRNDSKKVFITLAYSLAVTSDDYYQYIEARLFKDPAFLEKSLAEQFHRLFIVPFVNNIVEAGCQRWVVLLDGLDECKNDHNDQCRIVDLISDSIVRHAGATPFVWVIASRPEAHLMTALRKHQRNFRGRTAEFWECEVPVDSDDAAQDMERYLHTEFIKIREDNPDAFSSSASTWPSDGDFLKVSKASSGLFVFASTLMNYISIDRPPSRLKLIVSLIDRCILDSTRISQRPFSFLDMLYTQIMSDIQEDLLPIAKSLLGYFRLVSDKSIRGMGLVSACNILGLCQDEAYDALHLDQELTNTWWC</sequence>
<accession>A0A9P5X4K8</accession>
<protein>
    <recommendedName>
        <fullName evidence="3">NACHT domain-containing protein</fullName>
    </recommendedName>
</protein>
<keyword evidence="5" id="KW-1185">Reference proteome</keyword>
<reference evidence="4" key="1">
    <citation type="submission" date="2020-11" db="EMBL/GenBank/DDBJ databases">
        <authorList>
            <consortium name="DOE Joint Genome Institute"/>
            <person name="Ahrendt S."/>
            <person name="Riley R."/>
            <person name="Andreopoulos W."/>
            <person name="Labutti K."/>
            <person name="Pangilinan J."/>
            <person name="Ruiz-Duenas F.J."/>
            <person name="Barrasa J.M."/>
            <person name="Sanchez-Garcia M."/>
            <person name="Camarero S."/>
            <person name="Miyauchi S."/>
            <person name="Serrano A."/>
            <person name="Linde D."/>
            <person name="Babiker R."/>
            <person name="Drula E."/>
            <person name="Ayuso-Fernandez I."/>
            <person name="Pacheco R."/>
            <person name="Padilla G."/>
            <person name="Ferreira P."/>
            <person name="Barriuso J."/>
            <person name="Kellner H."/>
            <person name="Castanera R."/>
            <person name="Alfaro M."/>
            <person name="Ramirez L."/>
            <person name="Pisabarro A.G."/>
            <person name="Kuo A."/>
            <person name="Tritt A."/>
            <person name="Lipzen A."/>
            <person name="He G."/>
            <person name="Yan M."/>
            <person name="Ng V."/>
            <person name="Cullen D."/>
            <person name="Martin F."/>
            <person name="Rosso M.-N."/>
            <person name="Henrissat B."/>
            <person name="Hibbett D."/>
            <person name="Martinez A.T."/>
            <person name="Grigoriev I.V."/>
        </authorList>
    </citation>
    <scope>NUCLEOTIDE SEQUENCE</scope>
    <source>
        <strain evidence="4">MF-IS2</strain>
    </source>
</reference>
<dbReference type="PANTHER" id="PTHR10039">
    <property type="entry name" value="AMELOGENIN"/>
    <property type="match status" value="1"/>
</dbReference>
<evidence type="ECO:0000313" key="4">
    <source>
        <dbReference type="EMBL" id="KAF9444723.1"/>
    </source>
</evidence>
<dbReference type="Gene3D" id="3.40.50.300">
    <property type="entry name" value="P-loop containing nucleotide triphosphate hydrolases"/>
    <property type="match status" value="1"/>
</dbReference>
<dbReference type="PANTHER" id="PTHR10039:SF14">
    <property type="entry name" value="NACHT DOMAIN-CONTAINING PROTEIN"/>
    <property type="match status" value="1"/>
</dbReference>
<dbReference type="SUPFAM" id="SSF52540">
    <property type="entry name" value="P-loop containing nucleoside triphosphate hydrolases"/>
    <property type="match status" value="1"/>
</dbReference>
<comment type="caution">
    <text evidence="4">The sequence shown here is derived from an EMBL/GenBank/DDBJ whole genome shotgun (WGS) entry which is preliminary data.</text>
</comment>
<dbReference type="PROSITE" id="PS50837">
    <property type="entry name" value="NACHT"/>
    <property type="match status" value="1"/>
</dbReference>
<proteinExistence type="predicted"/>
<dbReference type="AlphaFoldDB" id="A0A9P5X4K8"/>
<dbReference type="Proteomes" id="UP000807342">
    <property type="component" value="Unassembled WGS sequence"/>
</dbReference>
<name>A0A9P5X4K8_9AGAR</name>
<evidence type="ECO:0000256" key="1">
    <source>
        <dbReference type="ARBA" id="ARBA00022737"/>
    </source>
</evidence>
<gene>
    <name evidence="4" type="ORF">P691DRAFT_796267</name>
</gene>
<dbReference type="OrthoDB" id="3262196at2759"/>